<dbReference type="PANTHER" id="PTHR33336:SF15">
    <property type="entry name" value="ABM DOMAIN-CONTAINING PROTEIN"/>
    <property type="match status" value="1"/>
</dbReference>
<dbReference type="AlphaFoldDB" id="A0A6J5ZA26"/>
<dbReference type="Gene3D" id="3.30.70.100">
    <property type="match status" value="1"/>
</dbReference>
<dbReference type="InterPro" id="IPR050744">
    <property type="entry name" value="AI-2_Isomerase_LsrG"/>
</dbReference>
<dbReference type="EMBL" id="CAESAN010000015">
    <property type="protein sequence ID" value="CAB4337399.1"/>
    <property type="molecule type" value="Genomic_DNA"/>
</dbReference>
<name>A0A6J5ZA26_9ZZZZ</name>
<dbReference type="PANTHER" id="PTHR33336">
    <property type="entry name" value="QUINOL MONOOXYGENASE YGIN-RELATED"/>
    <property type="match status" value="1"/>
</dbReference>
<accession>A0A6J5ZA26</accession>
<sequence>MSEILVVATIKVNDGEADTAIAGLTPIIEKVHEQEGCLSYALHRDINDPNTLVFVERWESQDALNQHVQQPHMAELGALAASIAAEPPQIVFCESLGIGDSAKGTIRG</sequence>
<dbReference type="Pfam" id="PF03992">
    <property type="entry name" value="ABM"/>
    <property type="match status" value="1"/>
</dbReference>
<dbReference type="PROSITE" id="PS51725">
    <property type="entry name" value="ABM"/>
    <property type="match status" value="1"/>
</dbReference>
<dbReference type="GO" id="GO:0003824">
    <property type="term" value="F:catalytic activity"/>
    <property type="evidence" value="ECO:0007669"/>
    <property type="project" value="TreeGrafter"/>
</dbReference>
<protein>
    <submittedName>
        <fullName evidence="2">Unannotated protein</fullName>
    </submittedName>
</protein>
<evidence type="ECO:0000259" key="1">
    <source>
        <dbReference type="PROSITE" id="PS51725"/>
    </source>
</evidence>
<evidence type="ECO:0000313" key="2">
    <source>
        <dbReference type="EMBL" id="CAB4337399.1"/>
    </source>
</evidence>
<proteinExistence type="predicted"/>
<gene>
    <name evidence="2" type="ORF">UFOPK3547_00287</name>
</gene>
<dbReference type="InterPro" id="IPR011008">
    <property type="entry name" value="Dimeric_a/b-barrel"/>
</dbReference>
<dbReference type="InterPro" id="IPR007138">
    <property type="entry name" value="ABM_dom"/>
</dbReference>
<reference evidence="2" key="1">
    <citation type="submission" date="2020-05" db="EMBL/GenBank/DDBJ databases">
        <authorList>
            <person name="Chiriac C."/>
            <person name="Salcher M."/>
            <person name="Ghai R."/>
            <person name="Kavagutti S V."/>
        </authorList>
    </citation>
    <scope>NUCLEOTIDE SEQUENCE</scope>
</reference>
<dbReference type="SUPFAM" id="SSF54909">
    <property type="entry name" value="Dimeric alpha+beta barrel"/>
    <property type="match status" value="1"/>
</dbReference>
<organism evidence="2">
    <name type="scientific">freshwater metagenome</name>
    <dbReference type="NCBI Taxonomy" id="449393"/>
    <lineage>
        <taxon>unclassified sequences</taxon>
        <taxon>metagenomes</taxon>
        <taxon>ecological metagenomes</taxon>
    </lineage>
</organism>
<feature type="domain" description="ABM" evidence="1">
    <location>
        <begin position="4"/>
        <end position="92"/>
    </location>
</feature>